<proteinExistence type="predicted"/>
<organism evidence="1 2">
    <name type="scientific">Symmachiella macrocystis</name>
    <dbReference type="NCBI Taxonomy" id="2527985"/>
    <lineage>
        <taxon>Bacteria</taxon>
        <taxon>Pseudomonadati</taxon>
        <taxon>Planctomycetota</taxon>
        <taxon>Planctomycetia</taxon>
        <taxon>Planctomycetales</taxon>
        <taxon>Planctomycetaceae</taxon>
        <taxon>Symmachiella</taxon>
    </lineage>
</organism>
<reference evidence="1 2" key="1">
    <citation type="submission" date="2019-02" db="EMBL/GenBank/DDBJ databases">
        <title>Deep-cultivation of Planctomycetes and their phenomic and genomic characterization uncovers novel biology.</title>
        <authorList>
            <person name="Wiegand S."/>
            <person name="Jogler M."/>
            <person name="Boedeker C."/>
            <person name="Pinto D."/>
            <person name="Vollmers J."/>
            <person name="Rivas-Marin E."/>
            <person name="Kohn T."/>
            <person name="Peeters S.H."/>
            <person name="Heuer A."/>
            <person name="Rast P."/>
            <person name="Oberbeckmann S."/>
            <person name="Bunk B."/>
            <person name="Jeske O."/>
            <person name="Meyerdierks A."/>
            <person name="Storesund J.E."/>
            <person name="Kallscheuer N."/>
            <person name="Luecker S."/>
            <person name="Lage O.M."/>
            <person name="Pohl T."/>
            <person name="Merkel B.J."/>
            <person name="Hornburger P."/>
            <person name="Mueller R.-W."/>
            <person name="Bruemmer F."/>
            <person name="Labrenz M."/>
            <person name="Spormann A.M."/>
            <person name="Op Den Camp H."/>
            <person name="Overmann J."/>
            <person name="Amann R."/>
            <person name="Jetten M.S.M."/>
            <person name="Mascher T."/>
            <person name="Medema M.H."/>
            <person name="Devos D.P."/>
            <person name="Kaster A.-K."/>
            <person name="Ovreas L."/>
            <person name="Rohde M."/>
            <person name="Galperin M.Y."/>
            <person name="Jogler C."/>
        </authorList>
    </citation>
    <scope>NUCLEOTIDE SEQUENCE [LARGE SCALE GENOMIC DNA]</scope>
    <source>
        <strain evidence="1 2">CA54</strain>
    </source>
</reference>
<dbReference type="AlphaFoldDB" id="A0A5C6BLA5"/>
<accession>A0A5C6BLA5</accession>
<keyword evidence="2" id="KW-1185">Reference proteome</keyword>
<protein>
    <submittedName>
        <fullName evidence="1">Uncharacterized protein</fullName>
    </submittedName>
</protein>
<name>A0A5C6BLA5_9PLAN</name>
<sequence>MSDLVRIDMLSDNELKHEHWFSPESNLGSTRFTHLPTGISVFRAYPNDVPVNRIRCELLEELEQAVGDFDMNNQP</sequence>
<gene>
    <name evidence="1" type="ORF">CA54_07210</name>
</gene>
<comment type="caution">
    <text evidence="1">The sequence shown here is derived from an EMBL/GenBank/DDBJ whole genome shotgun (WGS) entry which is preliminary data.</text>
</comment>
<evidence type="ECO:0000313" key="1">
    <source>
        <dbReference type="EMBL" id="TWU11909.1"/>
    </source>
</evidence>
<dbReference type="Proteomes" id="UP000320735">
    <property type="component" value="Unassembled WGS sequence"/>
</dbReference>
<dbReference type="EMBL" id="SJPP01000001">
    <property type="protein sequence ID" value="TWU11909.1"/>
    <property type="molecule type" value="Genomic_DNA"/>
</dbReference>
<dbReference type="RefSeq" id="WP_146369449.1">
    <property type="nucleotide sequence ID" value="NZ_SJPP01000001.1"/>
</dbReference>
<evidence type="ECO:0000313" key="2">
    <source>
        <dbReference type="Proteomes" id="UP000320735"/>
    </source>
</evidence>